<protein>
    <submittedName>
        <fullName evidence="1">Uncharacterized protein</fullName>
    </submittedName>
</protein>
<accession>A0A6G8AT59</accession>
<gene>
    <name evidence="1" type="ORF">G7082_06625</name>
</gene>
<dbReference type="AlphaFoldDB" id="A0A6G8AT59"/>
<dbReference type="KEGG" id="vhy:G7082_06625"/>
<reference evidence="1 2" key="1">
    <citation type="submission" date="2020-03" db="EMBL/GenBank/DDBJ databases">
        <title>Vagococcus sp. nov., isolated from beetles.</title>
        <authorList>
            <person name="Hyun D.-W."/>
            <person name="Bae J.-W."/>
        </authorList>
    </citation>
    <scope>NUCLEOTIDE SEQUENCE [LARGE SCALE GENOMIC DNA]</scope>
    <source>
        <strain evidence="1 2">HDW17B</strain>
    </source>
</reference>
<name>A0A6G8AT59_9ENTE</name>
<proteinExistence type="predicted"/>
<evidence type="ECO:0000313" key="1">
    <source>
        <dbReference type="EMBL" id="QIL48186.1"/>
    </source>
</evidence>
<sequence length="167" mass="19816">MVKKINFWVKNRRGLRNLLVITCLILFLSSMYRVWWLKCEADSINKIETKLEWDGYDQNGDYIEDRQYKINSSRQENKFPNPIFKPYSVEVEDMSEGIVIQTTNNKIYRLFNGKGLSFDLNSNLEISNNQNLIEKSEGQAELFLEEHKQEIQSLLEVSDEYYKKINT</sequence>
<evidence type="ECO:0000313" key="2">
    <source>
        <dbReference type="Proteomes" id="UP000501747"/>
    </source>
</evidence>
<dbReference type="RefSeq" id="WP_166034334.1">
    <property type="nucleotide sequence ID" value="NZ_CP049887.1"/>
</dbReference>
<dbReference type="EMBL" id="CP049887">
    <property type="protein sequence ID" value="QIL48186.1"/>
    <property type="molecule type" value="Genomic_DNA"/>
</dbReference>
<dbReference type="Proteomes" id="UP000501747">
    <property type="component" value="Chromosome"/>
</dbReference>
<organism evidence="1 2">
    <name type="scientific">Vagococcus hydrophili</name>
    <dbReference type="NCBI Taxonomy" id="2714947"/>
    <lineage>
        <taxon>Bacteria</taxon>
        <taxon>Bacillati</taxon>
        <taxon>Bacillota</taxon>
        <taxon>Bacilli</taxon>
        <taxon>Lactobacillales</taxon>
        <taxon>Enterococcaceae</taxon>
        <taxon>Vagococcus</taxon>
    </lineage>
</organism>
<keyword evidence="2" id="KW-1185">Reference proteome</keyword>